<gene>
    <name evidence="1" type="ORF">PPL_02504</name>
</gene>
<proteinExistence type="predicted"/>
<evidence type="ECO:0000313" key="1">
    <source>
        <dbReference type="EMBL" id="EFA84470.1"/>
    </source>
</evidence>
<dbReference type="FunCoup" id="D3B295">
    <property type="interactions" value="60"/>
</dbReference>
<dbReference type="RefSeq" id="XP_020436584.1">
    <property type="nucleotide sequence ID" value="XM_020573489.1"/>
</dbReference>
<protein>
    <submittedName>
        <fullName evidence="1">Uncharacterized protein</fullName>
    </submittedName>
</protein>
<evidence type="ECO:0000313" key="2">
    <source>
        <dbReference type="Proteomes" id="UP000001396"/>
    </source>
</evidence>
<dbReference type="Gene3D" id="1.20.1280.50">
    <property type="match status" value="1"/>
</dbReference>
<dbReference type="Proteomes" id="UP000001396">
    <property type="component" value="Unassembled WGS sequence"/>
</dbReference>
<dbReference type="OMA" id="NAFTHEF"/>
<organism evidence="1 2">
    <name type="scientific">Heterostelium pallidum (strain ATCC 26659 / Pp 5 / PN500)</name>
    <name type="common">Cellular slime mold</name>
    <name type="synonym">Polysphondylium pallidum</name>
    <dbReference type="NCBI Taxonomy" id="670386"/>
    <lineage>
        <taxon>Eukaryota</taxon>
        <taxon>Amoebozoa</taxon>
        <taxon>Evosea</taxon>
        <taxon>Eumycetozoa</taxon>
        <taxon>Dictyostelia</taxon>
        <taxon>Acytosteliales</taxon>
        <taxon>Acytosteliaceae</taxon>
        <taxon>Heterostelium</taxon>
    </lineage>
</organism>
<dbReference type="AlphaFoldDB" id="D3B295"/>
<dbReference type="InterPro" id="IPR008615">
    <property type="entry name" value="FNIP"/>
</dbReference>
<dbReference type="EMBL" id="ADBJ01000009">
    <property type="protein sequence ID" value="EFA84470.1"/>
    <property type="molecule type" value="Genomic_DNA"/>
</dbReference>
<reference evidence="1 2" key="1">
    <citation type="journal article" date="2011" name="Genome Res.">
        <title>Phylogeny-wide analysis of social amoeba genomes highlights ancient origins for complex intercellular communication.</title>
        <authorList>
            <person name="Heidel A.J."/>
            <person name="Lawal H.M."/>
            <person name="Felder M."/>
            <person name="Schilde C."/>
            <person name="Helps N.R."/>
            <person name="Tunggal B."/>
            <person name="Rivero F."/>
            <person name="John U."/>
            <person name="Schleicher M."/>
            <person name="Eichinger L."/>
            <person name="Platzer M."/>
            <person name="Noegel A.A."/>
            <person name="Schaap P."/>
            <person name="Gloeckner G."/>
        </authorList>
    </citation>
    <scope>NUCLEOTIDE SEQUENCE [LARGE SCALE GENOMIC DNA]</scope>
    <source>
        <strain evidence="2">ATCC 26659 / Pp 5 / PN500</strain>
    </source>
</reference>
<dbReference type="Pfam" id="PF05725">
    <property type="entry name" value="FNIP"/>
    <property type="match status" value="1"/>
</dbReference>
<accession>D3B295</accession>
<dbReference type="PANTHER" id="PTHR32134">
    <property type="entry name" value="FNIP REPEAT-CONTAINING PROTEIN"/>
    <property type="match status" value="1"/>
</dbReference>
<sequence length="550" mass="62718">MVYCSDSNNNKSEIFVNLPHVLLSKIVQCLDDNIDKIVFTLVCKRWFDDKDRYLTFNTNTINIIDDKDNHFYLNSYRSSINNSLNQKTNCKLIINDVGRSGHDYSLSTDKLEETTDIPSNVDTVLIDRSIESLSTELTEKLYHLISNSNVITLKNCIVGNQLPLNLKSISFGVDHDEPIDGILPPNLKQLKFGESFSQRILVGSLPATLEKLTLPNAFTHEFEEGALPTALKVLKFERGSAYEQPIHRLPPNLEEFHYNGPFGVPEIGNEQLPDTLRSLYNVPASWLHSIKSLSNLTTLTFNSKTKGLETPIDLSLLPTSLTRLHIDVPWKLESAMPTTIRYLNIVSAKYDIDEIFRDRSQYQFEELIVHAFKNESLDGLKIRQLKLEFYSIISIPSREFFTWDDKVIKSSVLRSIPNGVEILHVGICNSDFKLGSLIPLSVKTIIFHNQMGSIPTSIEEMILQQDIKSFNYDNLPPAVRSLTIKSIEFDINLNGIPQTLDNLCIKTKRRYSQIFSLRKINNHHYLLFGQSDEHLNAAIINVSDIKKFKL</sequence>
<comment type="caution">
    <text evidence="1">The sequence shown here is derived from an EMBL/GenBank/DDBJ whole genome shotgun (WGS) entry which is preliminary data.</text>
</comment>
<dbReference type="InParanoid" id="D3B295"/>
<name>D3B295_HETP5</name>
<dbReference type="InterPro" id="IPR051251">
    <property type="entry name" value="STK_FNIP-Repeat"/>
</dbReference>
<dbReference type="PANTHER" id="PTHR32134:SF92">
    <property type="entry name" value="FNIP REPEAT-CONTAINING PROTEIN"/>
    <property type="match status" value="1"/>
</dbReference>
<keyword evidence="2" id="KW-1185">Reference proteome</keyword>
<dbReference type="GeneID" id="31358029"/>